<dbReference type="Gene3D" id="3.40.250.10">
    <property type="entry name" value="Rhodanese-like domain"/>
    <property type="match status" value="1"/>
</dbReference>
<sequence>MDLVINVLFGLIVAFFLINKFMPVKGVKQISTSDLKKELKRKDVQFIDVRTPGEFSRNKINTFKNIPLHELSQKGSQLSKEKEVVVICQSGMRSNKATKLLRKMGFQKITNVKGGMSAWN</sequence>
<dbReference type="PANTHER" id="PTHR43031:SF17">
    <property type="entry name" value="SULFURTRANSFERASE YTWF-RELATED"/>
    <property type="match status" value="1"/>
</dbReference>
<organism evidence="2 3">
    <name type="scientific">Halalkalibacter akibai (strain ATCC 43226 / DSM 21942 / CIP 109018 / JCM 9157 / 1139)</name>
    <name type="common">Bacillus akibai</name>
    <dbReference type="NCBI Taxonomy" id="1236973"/>
    <lineage>
        <taxon>Bacteria</taxon>
        <taxon>Bacillati</taxon>
        <taxon>Bacillota</taxon>
        <taxon>Bacilli</taxon>
        <taxon>Bacillales</taxon>
        <taxon>Bacillaceae</taxon>
        <taxon>Halalkalibacter</taxon>
    </lineage>
</organism>
<dbReference type="SUPFAM" id="SSF52821">
    <property type="entry name" value="Rhodanese/Cell cycle control phosphatase"/>
    <property type="match status" value="1"/>
</dbReference>
<dbReference type="Pfam" id="PF00581">
    <property type="entry name" value="Rhodanese"/>
    <property type="match status" value="1"/>
</dbReference>
<dbReference type="InterPro" id="IPR036873">
    <property type="entry name" value="Rhodanese-like_dom_sf"/>
</dbReference>
<dbReference type="AlphaFoldDB" id="W4QND5"/>
<dbReference type="PANTHER" id="PTHR43031">
    <property type="entry name" value="FAD-DEPENDENT OXIDOREDUCTASE"/>
    <property type="match status" value="1"/>
</dbReference>
<dbReference type="SMART" id="SM00450">
    <property type="entry name" value="RHOD"/>
    <property type="match status" value="1"/>
</dbReference>
<proteinExistence type="predicted"/>
<comment type="caution">
    <text evidence="2">The sequence shown here is derived from an EMBL/GenBank/DDBJ whole genome shotgun (WGS) entry which is preliminary data.</text>
</comment>
<gene>
    <name evidence="2" type="ORF">JCM9157_166</name>
</gene>
<dbReference type="CDD" id="cd00158">
    <property type="entry name" value="RHOD"/>
    <property type="match status" value="1"/>
</dbReference>
<name>W4QND5_HALA3</name>
<dbReference type="InterPro" id="IPR050229">
    <property type="entry name" value="GlpE_sulfurtransferase"/>
</dbReference>
<evidence type="ECO:0000313" key="2">
    <source>
        <dbReference type="EMBL" id="GAE33178.1"/>
    </source>
</evidence>
<evidence type="ECO:0000259" key="1">
    <source>
        <dbReference type="PROSITE" id="PS50206"/>
    </source>
</evidence>
<dbReference type="EMBL" id="BAUV01000001">
    <property type="protein sequence ID" value="GAE33178.1"/>
    <property type="molecule type" value="Genomic_DNA"/>
</dbReference>
<dbReference type="eggNOG" id="COG0607">
    <property type="taxonomic scope" value="Bacteria"/>
</dbReference>
<dbReference type="STRING" id="1236973.JCM9157_166"/>
<dbReference type="Proteomes" id="UP000018896">
    <property type="component" value="Unassembled WGS sequence"/>
</dbReference>
<accession>W4QND5</accession>
<protein>
    <submittedName>
        <fullName evidence="2">Rhodanese-like domain protein</fullName>
    </submittedName>
</protein>
<evidence type="ECO:0000313" key="3">
    <source>
        <dbReference type="Proteomes" id="UP000018896"/>
    </source>
</evidence>
<dbReference type="InterPro" id="IPR001763">
    <property type="entry name" value="Rhodanese-like_dom"/>
</dbReference>
<dbReference type="PROSITE" id="PS50206">
    <property type="entry name" value="RHODANESE_3"/>
    <property type="match status" value="1"/>
</dbReference>
<keyword evidence="3" id="KW-1185">Reference proteome</keyword>
<feature type="domain" description="Rhodanese" evidence="1">
    <location>
        <begin position="40"/>
        <end position="120"/>
    </location>
</feature>
<reference evidence="2 3" key="1">
    <citation type="journal article" date="2014" name="Genome Announc.">
        <title>Draft Genome Sequences of Three Alkaliphilic Bacillus Strains, Bacillus wakoensis JCM 9140T, Bacillus akibai JCM 9157T, and Bacillus hemicellulosilyticus JCM 9152T.</title>
        <authorList>
            <person name="Yuki M."/>
            <person name="Oshima K."/>
            <person name="Suda W."/>
            <person name="Oshida Y."/>
            <person name="Kitamura K."/>
            <person name="Iida T."/>
            <person name="Hattori M."/>
            <person name="Ohkuma M."/>
        </authorList>
    </citation>
    <scope>NUCLEOTIDE SEQUENCE [LARGE SCALE GENOMIC DNA]</scope>
    <source>
        <strain evidence="2 3">JCM 9157</strain>
    </source>
</reference>